<protein>
    <submittedName>
        <fullName evidence="2">Uncharacterized protein</fullName>
    </submittedName>
</protein>
<reference evidence="2 3" key="1">
    <citation type="submission" date="2019-03" db="EMBL/GenBank/DDBJ databases">
        <title>Jiella endophytica sp. nov., a novel endophytic bacterium isolated from root of Ficus microcarpa Linn. f.</title>
        <authorList>
            <person name="Tuo L."/>
        </authorList>
    </citation>
    <scope>NUCLEOTIDE SEQUENCE [LARGE SCALE GENOMIC DNA]</scope>
    <source>
        <strain evidence="2 3">CBS5Q-3</strain>
    </source>
</reference>
<evidence type="ECO:0000313" key="2">
    <source>
        <dbReference type="EMBL" id="TFF25056.1"/>
    </source>
</evidence>
<accession>A0A4Y8RNY8</accession>
<dbReference type="AlphaFoldDB" id="A0A4Y8RNY8"/>
<dbReference type="Proteomes" id="UP000298179">
    <property type="component" value="Unassembled WGS sequence"/>
</dbReference>
<sequence length="231" mass="24812">MADQSFETILDGVVARHQDKSWRSVLSRASGGVMSAVGLRRGPKIAESVAGSAAARAAYDEGLDLKDEDEDDFSDFDAPSGQAADVPQPKAARTAERPRQPEPPRPRDVPKSQARPDTRRSPDPSGTAQSGRSASGSANEVRAAYAKAGDEAPPPPTPGAPSIDPLDVQRDLNILTATSVKDLLDARRNFARANHPDRMPILYRPQATIRMQIANRLVDDAIARMSGQGRR</sequence>
<gene>
    <name evidence="2" type="ORF">E3C22_06650</name>
</gene>
<organism evidence="2 3">
    <name type="scientific">Jiella endophytica</name>
    <dbReference type="NCBI Taxonomy" id="2558362"/>
    <lineage>
        <taxon>Bacteria</taxon>
        <taxon>Pseudomonadati</taxon>
        <taxon>Pseudomonadota</taxon>
        <taxon>Alphaproteobacteria</taxon>
        <taxon>Hyphomicrobiales</taxon>
        <taxon>Aurantimonadaceae</taxon>
        <taxon>Jiella</taxon>
    </lineage>
</organism>
<dbReference type="OrthoDB" id="7932606at2"/>
<feature type="region of interest" description="Disordered" evidence="1">
    <location>
        <begin position="61"/>
        <end position="166"/>
    </location>
</feature>
<comment type="caution">
    <text evidence="2">The sequence shown here is derived from an EMBL/GenBank/DDBJ whole genome shotgun (WGS) entry which is preliminary data.</text>
</comment>
<feature type="compositionally biased region" description="Polar residues" evidence="1">
    <location>
        <begin position="124"/>
        <end position="138"/>
    </location>
</feature>
<feature type="compositionally biased region" description="Basic and acidic residues" evidence="1">
    <location>
        <begin position="93"/>
        <end position="122"/>
    </location>
</feature>
<dbReference type="EMBL" id="SOZD01000002">
    <property type="protein sequence ID" value="TFF25056.1"/>
    <property type="molecule type" value="Genomic_DNA"/>
</dbReference>
<proteinExistence type="predicted"/>
<keyword evidence="3" id="KW-1185">Reference proteome</keyword>
<name>A0A4Y8RNY8_9HYPH</name>
<evidence type="ECO:0000313" key="3">
    <source>
        <dbReference type="Proteomes" id="UP000298179"/>
    </source>
</evidence>
<evidence type="ECO:0000256" key="1">
    <source>
        <dbReference type="SAM" id="MobiDB-lite"/>
    </source>
</evidence>
<feature type="compositionally biased region" description="Acidic residues" evidence="1">
    <location>
        <begin position="66"/>
        <end position="75"/>
    </location>
</feature>
<dbReference type="RefSeq" id="WP_134761226.1">
    <property type="nucleotide sequence ID" value="NZ_SOZD01000002.1"/>
</dbReference>